<dbReference type="InterPro" id="IPR012696">
    <property type="entry name" value="PhnM"/>
</dbReference>
<protein>
    <submittedName>
        <fullName evidence="2">Alpha-D-ribose 1-methylphosphonate 5-triphosphate diphosphatase</fullName>
    </submittedName>
</protein>
<proteinExistence type="predicted"/>
<dbReference type="SUPFAM" id="SSF51338">
    <property type="entry name" value="Composite domain of metallo-dependent hydrolases"/>
    <property type="match status" value="1"/>
</dbReference>
<dbReference type="PANTHER" id="PTHR43135">
    <property type="entry name" value="ALPHA-D-RIBOSE 1-METHYLPHOSPHONATE 5-TRIPHOSPHATE DIPHOSPHATASE"/>
    <property type="match status" value="1"/>
</dbReference>
<dbReference type="Gene3D" id="2.30.40.10">
    <property type="entry name" value="Urease, subunit C, domain 1"/>
    <property type="match status" value="1"/>
</dbReference>
<dbReference type="PIRSF" id="PIRSF038971">
    <property type="entry name" value="PhnM"/>
    <property type="match status" value="1"/>
</dbReference>
<dbReference type="GO" id="GO:0019700">
    <property type="term" value="P:organic phosphonate catabolic process"/>
    <property type="evidence" value="ECO:0007669"/>
    <property type="project" value="InterPro"/>
</dbReference>
<accession>A0A1H8EB44</accession>
<reference evidence="2 3" key="1">
    <citation type="submission" date="2016-10" db="EMBL/GenBank/DDBJ databases">
        <authorList>
            <person name="de Groot N.N."/>
        </authorList>
    </citation>
    <scope>NUCLEOTIDE SEQUENCE [LARGE SCALE GENOMIC DNA]</scope>
    <source>
        <strain evidence="2 3">DSM 3857</strain>
    </source>
</reference>
<feature type="domain" description="Amidohydrolase-related" evidence="1">
    <location>
        <begin position="238"/>
        <end position="371"/>
    </location>
</feature>
<dbReference type="InterPro" id="IPR032466">
    <property type="entry name" value="Metal_Hydrolase"/>
</dbReference>
<dbReference type="NCBIfam" id="NF011990">
    <property type="entry name" value="PRK15446.2-6"/>
    <property type="match status" value="1"/>
</dbReference>
<evidence type="ECO:0000313" key="3">
    <source>
        <dbReference type="Proteomes" id="UP000198761"/>
    </source>
</evidence>
<dbReference type="AlphaFoldDB" id="A0A1H8EB44"/>
<dbReference type="InterPro" id="IPR006680">
    <property type="entry name" value="Amidohydro-rel"/>
</dbReference>
<dbReference type="InterPro" id="IPR011059">
    <property type="entry name" value="Metal-dep_hydrolase_composite"/>
</dbReference>
<dbReference type="OrthoDB" id="9785413at2"/>
<sequence>MSLPPLLPPLRLTGALVLRDGEMQARSVALADGRITRGPLPEVDLSGYLILPGIIDLHGDGFERQIAPRPSAPFPLNSALAATDREAAAHGVTTAYLAQGWSWEGGHRSPDAAEALMVALAAYRPRALTDLRLQLRAETHLVEAETRLIAAVETHRIGYVVFNDHLEEGYRMSRAAPADFALWARKLCTTPQELLNRIEAARARTRAVPRHLCRLAEAFDARGVSYGSHDDPNGETREFYTMIGARIAEFPLGRAAAAAAHAMMNPVVMGAPNVVRGGSQSGNIAATTLIEQGLCDALVSDYHIPALPMAAFALVDRGLRDLPQAWAMISTAPAEILRLTDRGRIAPGLRADLAVVNAETRVIEATICGGRLSYLAGAAARRFLAQPETHRPGALRLAAE</sequence>
<dbReference type="PANTHER" id="PTHR43135:SF3">
    <property type="entry name" value="ALPHA-D-RIBOSE 1-METHYLPHOSPHONATE 5-TRIPHOSPHATE DIPHOSPHATASE"/>
    <property type="match status" value="1"/>
</dbReference>
<name>A0A1H8EB44_9RHOB</name>
<dbReference type="EMBL" id="FOCE01000003">
    <property type="protein sequence ID" value="SEN16729.1"/>
    <property type="molecule type" value="Genomic_DNA"/>
</dbReference>
<dbReference type="InterPro" id="IPR051781">
    <property type="entry name" value="Metallo-dep_Hydrolase"/>
</dbReference>
<evidence type="ECO:0000313" key="2">
    <source>
        <dbReference type="EMBL" id="SEN16729.1"/>
    </source>
</evidence>
<dbReference type="STRING" id="933059.SAMN04488103_103271"/>
<dbReference type="NCBIfam" id="NF011987">
    <property type="entry name" value="PRK15446.2-3"/>
    <property type="match status" value="1"/>
</dbReference>
<organism evidence="2 3">
    <name type="scientific">Gemmobacter aquatilis</name>
    <dbReference type="NCBI Taxonomy" id="933059"/>
    <lineage>
        <taxon>Bacteria</taxon>
        <taxon>Pseudomonadati</taxon>
        <taxon>Pseudomonadota</taxon>
        <taxon>Alphaproteobacteria</taxon>
        <taxon>Rhodobacterales</taxon>
        <taxon>Paracoccaceae</taxon>
        <taxon>Gemmobacter</taxon>
    </lineage>
</organism>
<dbReference type="GO" id="GO:0016810">
    <property type="term" value="F:hydrolase activity, acting on carbon-nitrogen (but not peptide) bonds"/>
    <property type="evidence" value="ECO:0007669"/>
    <property type="project" value="InterPro"/>
</dbReference>
<evidence type="ECO:0000259" key="1">
    <source>
        <dbReference type="Pfam" id="PF01979"/>
    </source>
</evidence>
<keyword evidence="3" id="KW-1185">Reference proteome</keyword>
<dbReference type="Pfam" id="PF01979">
    <property type="entry name" value="Amidohydro_1"/>
    <property type="match status" value="1"/>
</dbReference>
<dbReference type="SUPFAM" id="SSF51556">
    <property type="entry name" value="Metallo-dependent hydrolases"/>
    <property type="match status" value="1"/>
</dbReference>
<dbReference type="RefSeq" id="WP_091299969.1">
    <property type="nucleotide sequence ID" value="NZ_FOCE01000003.1"/>
</dbReference>
<dbReference type="Proteomes" id="UP000198761">
    <property type="component" value="Unassembled WGS sequence"/>
</dbReference>
<gene>
    <name evidence="2" type="ORF">SAMN04488103_103271</name>
</gene>
<dbReference type="Gene3D" id="3.20.20.140">
    <property type="entry name" value="Metal-dependent hydrolases"/>
    <property type="match status" value="1"/>
</dbReference>